<feature type="coiled-coil region" evidence="1">
    <location>
        <begin position="453"/>
        <end position="506"/>
    </location>
</feature>
<protein>
    <recommendedName>
        <fullName evidence="3">eCIS core domain-containing protein</fullName>
    </recommendedName>
</protein>
<proteinExistence type="predicted"/>
<sequence length="579" mass="64521">MGNLRQSQTEKTLARDQSQVLASRKPTIHPMDELQGIIGNRALGNLIKSQPDLSGQVHRTQDPLLNSVSPVSGQSIQRMPMFRGLSHELMGHWQQGNLVQAKLTIGEAGDKYELEADRVASEVVRQINAPVTSHTTQPDSIQAQGQQDELMRKPMVQLMSVEGGMAATPELESSIQQAKGSGMPIAESIRKPMEQSFGADFSGVRVHSDTQSDQLNQSIQARAFTTGKDIFFRQGEYNPGSRGGQELIAHELTHVVQQTGSTVQRQAESQGFHQGVIQRAIVTFKPPKAKAESAYTSDEKEGKDKAKKVDDEVEKAFNEFKTGNYDGASEAQKLVYFRRKQEYDEGKKVIHPSTAAGYVIEGKANVGIKALGSEFETQNTTLLKGTRPDVAIKLSTGNYALVDITAQKSAGHILDKKGNWTGHANIPYVAESIYPSINFDDPSSTKSLSDDEVEAASKAAEESAEAKRLAEQEWRDQQEDLFNENQKKVKEHLEEVNRNIKRMARKRKLTAGWKPNDRTMTTWLQQTGLEVDVNDKDEVVIKKRRTYDEQISDNKNYKVDQNTINSIEKWRGSMLAQLR</sequence>
<evidence type="ECO:0000256" key="1">
    <source>
        <dbReference type="SAM" id="Coils"/>
    </source>
</evidence>
<evidence type="ECO:0000313" key="5">
    <source>
        <dbReference type="Proteomes" id="UP000177870"/>
    </source>
</evidence>
<dbReference type="EMBL" id="CP017599">
    <property type="protein sequence ID" value="AOX02092.1"/>
    <property type="molecule type" value="Genomic_DNA"/>
</dbReference>
<dbReference type="Proteomes" id="UP000177870">
    <property type="component" value="Chromosome"/>
</dbReference>
<feature type="compositionally biased region" description="Polar residues" evidence="2">
    <location>
        <begin position="1"/>
        <end position="21"/>
    </location>
</feature>
<evidence type="ECO:0000259" key="3">
    <source>
        <dbReference type="Pfam" id="PF13699"/>
    </source>
</evidence>
<feature type="region of interest" description="Disordered" evidence="2">
    <location>
        <begin position="1"/>
        <end position="25"/>
    </location>
</feature>
<dbReference type="InterPro" id="IPR025295">
    <property type="entry name" value="eCIS_core_dom"/>
</dbReference>
<organism evidence="4 5">
    <name type="scientific">Moorena producens PAL-8-15-08-1</name>
    <dbReference type="NCBI Taxonomy" id="1458985"/>
    <lineage>
        <taxon>Bacteria</taxon>
        <taxon>Bacillati</taxon>
        <taxon>Cyanobacteriota</taxon>
        <taxon>Cyanophyceae</taxon>
        <taxon>Coleofasciculales</taxon>
        <taxon>Coleofasciculaceae</taxon>
        <taxon>Moorena</taxon>
    </lineage>
</organism>
<name>A0A1D8TWR6_9CYAN</name>
<feature type="domain" description="eCIS core" evidence="3">
    <location>
        <begin position="184"/>
        <end position="260"/>
    </location>
</feature>
<accession>A0A1D8TWR6</accession>
<dbReference type="AlphaFoldDB" id="A0A1D8TWR6"/>
<evidence type="ECO:0000256" key="2">
    <source>
        <dbReference type="SAM" id="MobiDB-lite"/>
    </source>
</evidence>
<evidence type="ECO:0000313" key="4">
    <source>
        <dbReference type="EMBL" id="AOX02092.1"/>
    </source>
</evidence>
<keyword evidence="1" id="KW-0175">Coiled coil</keyword>
<dbReference type="RefSeq" id="WP_070394516.1">
    <property type="nucleotide sequence ID" value="NZ_CP017599.1"/>
</dbReference>
<dbReference type="STRING" id="1458985.BJP34_24010"/>
<dbReference type="Pfam" id="PF13699">
    <property type="entry name" value="eCIS_core"/>
    <property type="match status" value="1"/>
</dbReference>
<reference evidence="5" key="1">
    <citation type="submission" date="2016-10" db="EMBL/GenBank/DDBJ databases">
        <title>Comparative genomics uncovers the prolific and rare metabolic potential of the cyanobacterial genus Moorea.</title>
        <authorList>
            <person name="Leao T."/>
            <person name="Castelao G."/>
            <person name="Korobeynikov A."/>
            <person name="Monroe E.A."/>
            <person name="Podell S."/>
            <person name="Glukhov E."/>
            <person name="Allen E."/>
            <person name="Gerwick W.H."/>
            <person name="Gerwick L."/>
        </authorList>
    </citation>
    <scope>NUCLEOTIDE SEQUENCE [LARGE SCALE GENOMIC DNA]</scope>
    <source>
        <strain evidence="5">PAL-8-15-08-1</strain>
    </source>
</reference>
<gene>
    <name evidence="4" type="ORF">BJP34_24010</name>
</gene>
<dbReference type="KEGG" id="mpro:BJP34_24010"/>